<organism evidence="2 3">
    <name type="scientific">Aspergillus granulosus</name>
    <dbReference type="NCBI Taxonomy" id="176169"/>
    <lineage>
        <taxon>Eukaryota</taxon>
        <taxon>Fungi</taxon>
        <taxon>Dikarya</taxon>
        <taxon>Ascomycota</taxon>
        <taxon>Pezizomycotina</taxon>
        <taxon>Eurotiomycetes</taxon>
        <taxon>Eurotiomycetidae</taxon>
        <taxon>Eurotiales</taxon>
        <taxon>Aspergillaceae</taxon>
        <taxon>Aspergillus</taxon>
        <taxon>Aspergillus subgen. Nidulantes</taxon>
    </lineage>
</organism>
<comment type="caution">
    <text evidence="2">The sequence shown here is derived from an EMBL/GenBank/DDBJ whole genome shotgun (WGS) entry which is preliminary data.</text>
</comment>
<keyword evidence="1" id="KW-1133">Transmembrane helix</keyword>
<dbReference type="InterPro" id="IPR036249">
    <property type="entry name" value="Thioredoxin-like_sf"/>
</dbReference>
<dbReference type="SUPFAM" id="SSF47616">
    <property type="entry name" value="GST C-terminal domain-like"/>
    <property type="match status" value="1"/>
</dbReference>
<sequence length="276" mass="31109">MSRASRLWNKVRQSNTHADLCLYIYPFSIQCIVVQFTVALALRGKLRASRDLARLKYRVVNLEKNENLQEWYLLDVNPLGRVPTLAGKALPSPVTDCLSVVYWVCEQCPALLPACHRTAISRLLTQLHENFEGYSSPNPAVEDLLANHDITPMHRQALEYKRECQTKHREAVANNVSEGNSMTNETTTFLDEIAVQLEKHGNGTIWIYGDVGPTVLDAHVVAFVARLTDIGLEDLVPPELRAYAAVIMALPEWKEVMKGRPTVWDPLLEPVDELPN</sequence>
<keyword evidence="3" id="KW-1185">Reference proteome</keyword>
<evidence type="ECO:0008006" key="4">
    <source>
        <dbReference type="Google" id="ProtNLM"/>
    </source>
</evidence>
<dbReference type="InterPro" id="IPR036282">
    <property type="entry name" value="Glutathione-S-Trfase_C_sf"/>
</dbReference>
<feature type="transmembrane region" description="Helical" evidence="1">
    <location>
        <begin position="20"/>
        <end position="42"/>
    </location>
</feature>
<proteinExistence type="predicted"/>
<dbReference type="EMBL" id="JBFXLT010000122">
    <property type="protein sequence ID" value="KAL2808085.1"/>
    <property type="molecule type" value="Genomic_DNA"/>
</dbReference>
<protein>
    <recommendedName>
        <fullName evidence="4">GST N-terminal domain-containing protein</fullName>
    </recommendedName>
</protein>
<dbReference type="Gene3D" id="3.40.30.10">
    <property type="entry name" value="Glutaredoxin"/>
    <property type="match status" value="1"/>
</dbReference>
<dbReference type="SUPFAM" id="SSF52833">
    <property type="entry name" value="Thioredoxin-like"/>
    <property type="match status" value="1"/>
</dbReference>
<dbReference type="Proteomes" id="UP001610334">
    <property type="component" value="Unassembled WGS sequence"/>
</dbReference>
<keyword evidence="1" id="KW-0812">Transmembrane</keyword>
<dbReference type="Gene3D" id="1.20.1050.10">
    <property type="match status" value="1"/>
</dbReference>
<evidence type="ECO:0000313" key="3">
    <source>
        <dbReference type="Proteomes" id="UP001610334"/>
    </source>
</evidence>
<name>A0ABR4GXZ2_9EURO</name>
<keyword evidence="1" id="KW-0472">Membrane</keyword>
<gene>
    <name evidence="2" type="ORF">BJX63DRAFT_52802</name>
</gene>
<evidence type="ECO:0000256" key="1">
    <source>
        <dbReference type="SAM" id="Phobius"/>
    </source>
</evidence>
<reference evidence="2 3" key="1">
    <citation type="submission" date="2024-07" db="EMBL/GenBank/DDBJ databases">
        <title>Section-level genome sequencing and comparative genomics of Aspergillus sections Usti and Cavernicolus.</title>
        <authorList>
            <consortium name="Lawrence Berkeley National Laboratory"/>
            <person name="Nybo J.L."/>
            <person name="Vesth T.C."/>
            <person name="Theobald S."/>
            <person name="Frisvad J.C."/>
            <person name="Larsen T.O."/>
            <person name="Kjaerboelling I."/>
            <person name="Rothschild-Mancinelli K."/>
            <person name="Lyhne E.K."/>
            <person name="Kogle M.E."/>
            <person name="Barry K."/>
            <person name="Clum A."/>
            <person name="Na H."/>
            <person name="Ledsgaard L."/>
            <person name="Lin J."/>
            <person name="Lipzen A."/>
            <person name="Kuo A."/>
            <person name="Riley R."/>
            <person name="Mondo S."/>
            <person name="Labutti K."/>
            <person name="Haridas S."/>
            <person name="Pangalinan J."/>
            <person name="Salamov A.A."/>
            <person name="Simmons B.A."/>
            <person name="Magnuson J.K."/>
            <person name="Chen J."/>
            <person name="Drula E."/>
            <person name="Henrissat B."/>
            <person name="Wiebenga A."/>
            <person name="Lubbers R.J."/>
            <person name="Gomes A.C."/>
            <person name="Makela M.R."/>
            <person name="Stajich J."/>
            <person name="Grigoriev I.V."/>
            <person name="Mortensen U.H."/>
            <person name="De Vries R.P."/>
            <person name="Baker S.E."/>
            <person name="Andersen M.R."/>
        </authorList>
    </citation>
    <scope>NUCLEOTIDE SEQUENCE [LARGE SCALE GENOMIC DNA]</scope>
    <source>
        <strain evidence="2 3">CBS 588.65</strain>
    </source>
</reference>
<evidence type="ECO:0000313" key="2">
    <source>
        <dbReference type="EMBL" id="KAL2808085.1"/>
    </source>
</evidence>
<accession>A0ABR4GXZ2</accession>
<dbReference type="CDD" id="cd00570">
    <property type="entry name" value="GST_N_family"/>
    <property type="match status" value="1"/>
</dbReference>